<evidence type="ECO:0000313" key="1">
    <source>
        <dbReference type="EMBL" id="MFC6295849.1"/>
    </source>
</evidence>
<dbReference type="EMBL" id="JBHSSB010000031">
    <property type="protein sequence ID" value="MFC6295849.1"/>
    <property type="molecule type" value="Genomic_DNA"/>
</dbReference>
<keyword evidence="2" id="KW-1185">Reference proteome</keyword>
<comment type="caution">
    <text evidence="1">The sequence shown here is derived from an EMBL/GenBank/DDBJ whole genome shotgun (WGS) entry which is preliminary data.</text>
</comment>
<reference evidence="2" key="1">
    <citation type="journal article" date="2019" name="Int. J. Syst. Evol. Microbiol.">
        <title>The Global Catalogue of Microorganisms (GCM) 10K type strain sequencing project: providing services to taxonomists for standard genome sequencing and annotation.</title>
        <authorList>
            <consortium name="The Broad Institute Genomics Platform"/>
            <consortium name="The Broad Institute Genome Sequencing Center for Infectious Disease"/>
            <person name="Wu L."/>
            <person name="Ma J."/>
        </authorList>
    </citation>
    <scope>NUCLEOTIDE SEQUENCE [LARGE SCALE GENOMIC DNA]</scope>
    <source>
        <strain evidence="2">CCM 8934</strain>
    </source>
</reference>
<organism evidence="1 2">
    <name type="scientific">Lactiplantibacillus daoliensis</name>
    <dbReference type="NCBI Taxonomy" id="2559916"/>
    <lineage>
        <taxon>Bacteria</taxon>
        <taxon>Bacillati</taxon>
        <taxon>Bacillota</taxon>
        <taxon>Bacilli</taxon>
        <taxon>Lactobacillales</taxon>
        <taxon>Lactobacillaceae</taxon>
        <taxon>Lactiplantibacillus</taxon>
    </lineage>
</organism>
<proteinExistence type="predicted"/>
<dbReference type="Proteomes" id="UP001596227">
    <property type="component" value="Unassembled WGS sequence"/>
</dbReference>
<accession>A0ABW1UJ43</accession>
<dbReference type="RefSeq" id="WP_137607727.1">
    <property type="nucleotide sequence ID" value="NZ_BJDH01000006.1"/>
</dbReference>
<gene>
    <name evidence="1" type="ORF">ACFQH1_11615</name>
</gene>
<protein>
    <submittedName>
        <fullName evidence="1">Cell surface protein</fullName>
    </submittedName>
</protein>
<name>A0ABW1UJ43_9LACO</name>
<evidence type="ECO:0000313" key="2">
    <source>
        <dbReference type="Proteomes" id="UP001596227"/>
    </source>
</evidence>
<sequence>MSNAKKIGKILSILIVSTLLVVLIRPLTSRADDTMTPVKFTAGTVTGDSMYGESYATLDGAPKITSITANNVENGNVTNRTTMLSVTWSGTLTTKAKNNYKVKDLYTSVFNSSNTLASNKVGTNLIPGTQVSSFTFNSSNAVQTAYIDWSMWNGSSPLKVGLKYIPYLGGYSAENESARSFATISAIQRHALNPTITNKLAQGTSVIEGKGTVAGNKITVDADPSVSTTVNDDLSYSLPLSGTLAGKTSVTVTETNDIGDLGTAKADVAQKSLNIASDKTTADTYPDDLATFTNDSDVVAWLVKSAGITSSYSDNSSTTGVTYASDTTNLSAALKALADNKTLSIPVYAKDSSGMKSTPITITVTNHAGILQFGTISSDIGFGNLEIPTTETIFQPTAAWHVNVSDTRAAGSNWSVYATATPLTSTTVGSRTLAGNLIYKDGNNKTVLTNASTLIASGTKVAGKSETSITSDWSATKGIMLDVKPSVYADSYQGSVDWSLQNTPAN</sequence>